<dbReference type="AlphaFoldDB" id="A0A3P7JJV6"/>
<organism evidence="1 2">
    <name type="scientific">Strongylus vulgaris</name>
    <name type="common">Blood worm</name>
    <dbReference type="NCBI Taxonomy" id="40348"/>
    <lineage>
        <taxon>Eukaryota</taxon>
        <taxon>Metazoa</taxon>
        <taxon>Ecdysozoa</taxon>
        <taxon>Nematoda</taxon>
        <taxon>Chromadorea</taxon>
        <taxon>Rhabditida</taxon>
        <taxon>Rhabditina</taxon>
        <taxon>Rhabditomorpha</taxon>
        <taxon>Strongyloidea</taxon>
        <taxon>Strongylidae</taxon>
        <taxon>Strongylus</taxon>
    </lineage>
</organism>
<reference evidence="1 2" key="1">
    <citation type="submission" date="2018-11" db="EMBL/GenBank/DDBJ databases">
        <authorList>
            <consortium name="Pathogen Informatics"/>
        </authorList>
    </citation>
    <scope>NUCLEOTIDE SEQUENCE [LARGE SCALE GENOMIC DNA]</scope>
</reference>
<proteinExistence type="predicted"/>
<gene>
    <name evidence="1" type="ORF">SVUK_LOCUS20978</name>
</gene>
<evidence type="ECO:0000313" key="1">
    <source>
        <dbReference type="EMBL" id="VDM85980.1"/>
    </source>
</evidence>
<name>A0A3P7JJV6_STRVU</name>
<keyword evidence="2" id="KW-1185">Reference proteome</keyword>
<protein>
    <submittedName>
        <fullName evidence="1">Uncharacterized protein</fullName>
    </submittedName>
</protein>
<evidence type="ECO:0000313" key="2">
    <source>
        <dbReference type="Proteomes" id="UP000270094"/>
    </source>
</evidence>
<dbReference type="Proteomes" id="UP000270094">
    <property type="component" value="Unassembled WGS sequence"/>
</dbReference>
<sequence length="71" mass="8116">MWKKWNAVKENENVDANVEDRRINSLMRNGTNEDDQGEAGAGVVRKNAMIARCEEVANTDNEKNVVNRFSY</sequence>
<accession>A0A3P7JJV6</accession>
<dbReference type="EMBL" id="UYYB01148179">
    <property type="protein sequence ID" value="VDM85980.1"/>
    <property type="molecule type" value="Genomic_DNA"/>
</dbReference>